<keyword evidence="2" id="KW-1133">Transmembrane helix</keyword>
<comment type="caution">
    <text evidence="4">The sequence shown here is derived from an EMBL/GenBank/DDBJ whole genome shotgun (WGS) entry which is preliminary data.</text>
</comment>
<keyword evidence="2" id="KW-0472">Membrane</keyword>
<feature type="transmembrane region" description="Helical" evidence="2">
    <location>
        <begin position="65"/>
        <end position="90"/>
    </location>
</feature>
<feature type="region of interest" description="Disordered" evidence="1">
    <location>
        <begin position="252"/>
        <end position="278"/>
    </location>
</feature>
<proteinExistence type="predicted"/>
<feature type="transmembrane region" description="Helical" evidence="2">
    <location>
        <begin position="110"/>
        <end position="128"/>
    </location>
</feature>
<dbReference type="InterPro" id="IPR056119">
    <property type="entry name" value="DUF7702"/>
</dbReference>
<dbReference type="PANTHER" id="PTHR42109">
    <property type="entry name" value="UNPLACED GENOMIC SCAFFOLD UM_SCAF_CONTIG_1.265, WHOLE GENOME SHOTGUN SEQUENCE"/>
    <property type="match status" value="1"/>
</dbReference>
<feature type="transmembrane region" description="Helical" evidence="2">
    <location>
        <begin position="39"/>
        <end position="59"/>
    </location>
</feature>
<dbReference type="Proteomes" id="UP000465221">
    <property type="component" value="Unassembled WGS sequence"/>
</dbReference>
<evidence type="ECO:0000313" key="5">
    <source>
        <dbReference type="Proteomes" id="UP000465221"/>
    </source>
</evidence>
<keyword evidence="2" id="KW-0812">Transmembrane</keyword>
<reference evidence="4 5" key="1">
    <citation type="submission" date="2020-01" db="EMBL/GenBank/DDBJ databases">
        <title>Draft genome sequence of Aspergillus udagawae IFM 46972.</title>
        <authorList>
            <person name="Takahashi H."/>
            <person name="Yaguchi T."/>
        </authorList>
    </citation>
    <scope>NUCLEOTIDE SEQUENCE [LARGE SCALE GENOMIC DNA]</scope>
    <source>
        <strain evidence="4 5">IFM 46972</strain>
    </source>
</reference>
<sequence>MLTDHSKAAIAQIVFYVPAILAAAVLLFHRHGRPRQAWIILQVFCLIRVACAIVTILYENTPTSVGLYIAALILLNAGLLPLIAATIGLLRIIIVYEIKNNKTLGLPMSVSRFLFIVGIALIIAGGSLTGNYKDADSVKTGHTLTKAGYIVVAVFMASLVLIQSHFWRQYNSLSRPCRTVLKGMGLAIPFIIVRIAWLFLSIYHPDDKRWSNLGGDIGPFVVMAALMEYIVVCIYIATGFMIPATKGVTRSDDQELEQDQRAGDGSSQYGKLHSLERA</sequence>
<protein>
    <recommendedName>
        <fullName evidence="3">DUF7702 domain-containing protein</fullName>
    </recommendedName>
</protein>
<organism evidence="4 5">
    <name type="scientific">Aspergillus udagawae</name>
    <dbReference type="NCBI Taxonomy" id="91492"/>
    <lineage>
        <taxon>Eukaryota</taxon>
        <taxon>Fungi</taxon>
        <taxon>Dikarya</taxon>
        <taxon>Ascomycota</taxon>
        <taxon>Pezizomycotina</taxon>
        <taxon>Eurotiomycetes</taxon>
        <taxon>Eurotiomycetidae</taxon>
        <taxon>Eurotiales</taxon>
        <taxon>Aspergillaceae</taxon>
        <taxon>Aspergillus</taxon>
        <taxon>Aspergillus subgen. Fumigati</taxon>
    </lineage>
</organism>
<feature type="transmembrane region" description="Helical" evidence="2">
    <location>
        <begin position="148"/>
        <end position="167"/>
    </location>
</feature>
<name>A0A8H3NFE0_9EURO</name>
<dbReference type="AlphaFoldDB" id="A0A8H3NFE0"/>
<evidence type="ECO:0000259" key="3">
    <source>
        <dbReference type="Pfam" id="PF24800"/>
    </source>
</evidence>
<gene>
    <name evidence="4" type="ORF">IFM46972_03101</name>
</gene>
<feature type="transmembrane region" description="Helical" evidence="2">
    <location>
        <begin position="6"/>
        <end position="27"/>
    </location>
</feature>
<feature type="domain" description="DUF7702" evidence="3">
    <location>
        <begin position="2"/>
        <end position="242"/>
    </location>
</feature>
<dbReference type="EMBL" id="BLKC01000016">
    <property type="protein sequence ID" value="GFF31023.1"/>
    <property type="molecule type" value="Genomic_DNA"/>
</dbReference>
<dbReference type="Pfam" id="PF24800">
    <property type="entry name" value="DUF7702"/>
    <property type="match status" value="1"/>
</dbReference>
<feature type="compositionally biased region" description="Basic and acidic residues" evidence="1">
    <location>
        <begin position="252"/>
        <end position="262"/>
    </location>
</feature>
<dbReference type="PANTHER" id="PTHR42109:SF2">
    <property type="entry name" value="INTEGRAL MEMBRANE PROTEIN"/>
    <property type="match status" value="1"/>
</dbReference>
<feature type="transmembrane region" description="Helical" evidence="2">
    <location>
        <begin position="220"/>
        <end position="242"/>
    </location>
</feature>
<evidence type="ECO:0000256" key="2">
    <source>
        <dbReference type="SAM" id="Phobius"/>
    </source>
</evidence>
<feature type="transmembrane region" description="Helical" evidence="2">
    <location>
        <begin position="179"/>
        <end position="200"/>
    </location>
</feature>
<accession>A0A8H3NFE0</accession>
<evidence type="ECO:0000313" key="4">
    <source>
        <dbReference type="EMBL" id="GFF31023.1"/>
    </source>
</evidence>
<evidence type="ECO:0000256" key="1">
    <source>
        <dbReference type="SAM" id="MobiDB-lite"/>
    </source>
</evidence>